<proteinExistence type="predicted"/>
<evidence type="ECO:0000256" key="1">
    <source>
        <dbReference type="SAM" id="Phobius"/>
    </source>
</evidence>
<accession>A0A212UH57</accession>
<protein>
    <submittedName>
        <fullName evidence="2">Uncharacterized protein</fullName>
    </submittedName>
</protein>
<evidence type="ECO:0000313" key="3">
    <source>
        <dbReference type="Proteomes" id="UP000198131"/>
    </source>
</evidence>
<organism evidence="2 3">
    <name type="scientific">Hymenobacter gelipurpurascens</name>
    <dbReference type="NCBI Taxonomy" id="89968"/>
    <lineage>
        <taxon>Bacteria</taxon>
        <taxon>Pseudomonadati</taxon>
        <taxon>Bacteroidota</taxon>
        <taxon>Cytophagia</taxon>
        <taxon>Cytophagales</taxon>
        <taxon>Hymenobacteraceae</taxon>
        <taxon>Hymenobacter</taxon>
    </lineage>
</organism>
<sequence length="112" mass="13176">MKTFTSLREFRYALFLALACSGWILLFHQWQAEQQQQTRQGWEGEASFILLIPAFFVFVCTGLAALAYVSHAWQRWRNPFYPRAGVGFFVLLFMPAALIYLRMGLTWLIERF</sequence>
<keyword evidence="3" id="KW-1185">Reference proteome</keyword>
<feature type="transmembrane region" description="Helical" evidence="1">
    <location>
        <begin position="48"/>
        <end position="68"/>
    </location>
</feature>
<gene>
    <name evidence="2" type="ORF">SAMN06265337_4191</name>
</gene>
<evidence type="ECO:0000313" key="2">
    <source>
        <dbReference type="EMBL" id="SNC77598.1"/>
    </source>
</evidence>
<keyword evidence="1" id="KW-1133">Transmembrane helix</keyword>
<reference evidence="3" key="1">
    <citation type="submission" date="2017-06" db="EMBL/GenBank/DDBJ databases">
        <authorList>
            <person name="Varghese N."/>
            <person name="Submissions S."/>
        </authorList>
    </citation>
    <scope>NUCLEOTIDE SEQUENCE [LARGE SCALE GENOMIC DNA]</scope>
    <source>
        <strain evidence="3">DSM 11116</strain>
    </source>
</reference>
<name>A0A212UH57_9BACT</name>
<keyword evidence="1" id="KW-0472">Membrane</keyword>
<dbReference type="Proteomes" id="UP000198131">
    <property type="component" value="Unassembled WGS sequence"/>
</dbReference>
<feature type="transmembrane region" description="Helical" evidence="1">
    <location>
        <begin position="80"/>
        <end position="101"/>
    </location>
</feature>
<keyword evidence="1" id="KW-0812">Transmembrane</keyword>
<feature type="transmembrane region" description="Helical" evidence="1">
    <location>
        <begin position="12"/>
        <end position="28"/>
    </location>
</feature>
<dbReference type="EMBL" id="FYEW01000004">
    <property type="protein sequence ID" value="SNC77598.1"/>
    <property type="molecule type" value="Genomic_DNA"/>
</dbReference>
<dbReference type="AlphaFoldDB" id="A0A212UH57"/>
<dbReference type="RefSeq" id="WP_088845586.1">
    <property type="nucleotide sequence ID" value="NZ_FYEW01000004.1"/>
</dbReference>
<dbReference type="OrthoDB" id="9872205at2"/>